<dbReference type="InterPro" id="IPR009964">
    <property type="entry name" value="DUF1491"/>
</dbReference>
<accession>A0ABS6IKB8</accession>
<dbReference type="RefSeq" id="WP_216959957.1">
    <property type="nucleotide sequence ID" value="NZ_JAHOPB010000001.1"/>
</dbReference>
<sequence>MVMGLTTGLWVSAQIRLCDRAFIPAAVVRRGDPDVGTVLLKINRFEAGVTVFTQTSTLDDEPSWSRGTGPAPVTEPEADAYIARQVSRDPDLWVLEIEDRKGEYKINGKIV</sequence>
<dbReference type="Pfam" id="PF07372">
    <property type="entry name" value="DUF1491"/>
    <property type="match status" value="1"/>
</dbReference>
<gene>
    <name evidence="1" type="ORF">KQ910_11785</name>
</gene>
<comment type="caution">
    <text evidence="1">The sequence shown here is derived from an EMBL/GenBank/DDBJ whole genome shotgun (WGS) entry which is preliminary data.</text>
</comment>
<organism evidence="1 2">
    <name type="scientific">Reyranella humidisoli</name>
    <dbReference type="NCBI Taxonomy" id="2849149"/>
    <lineage>
        <taxon>Bacteria</taxon>
        <taxon>Pseudomonadati</taxon>
        <taxon>Pseudomonadota</taxon>
        <taxon>Alphaproteobacteria</taxon>
        <taxon>Hyphomicrobiales</taxon>
        <taxon>Reyranellaceae</taxon>
        <taxon>Reyranella</taxon>
    </lineage>
</organism>
<dbReference type="Proteomes" id="UP000727907">
    <property type="component" value="Unassembled WGS sequence"/>
</dbReference>
<protein>
    <submittedName>
        <fullName evidence="1">DUF1491 family protein</fullName>
    </submittedName>
</protein>
<keyword evidence="2" id="KW-1185">Reference proteome</keyword>
<proteinExistence type="predicted"/>
<dbReference type="EMBL" id="JAHOPB010000001">
    <property type="protein sequence ID" value="MBU8874445.1"/>
    <property type="molecule type" value="Genomic_DNA"/>
</dbReference>
<name>A0ABS6IKB8_9HYPH</name>
<evidence type="ECO:0000313" key="2">
    <source>
        <dbReference type="Proteomes" id="UP000727907"/>
    </source>
</evidence>
<reference evidence="1 2" key="1">
    <citation type="submission" date="2021-06" db="EMBL/GenBank/DDBJ databases">
        <authorList>
            <person name="Lee D.H."/>
        </authorList>
    </citation>
    <scope>NUCLEOTIDE SEQUENCE [LARGE SCALE GENOMIC DNA]</scope>
    <source>
        <strain evidence="1 2">MMS21-HV4-11</strain>
    </source>
</reference>
<evidence type="ECO:0000313" key="1">
    <source>
        <dbReference type="EMBL" id="MBU8874445.1"/>
    </source>
</evidence>